<reference evidence="3 4" key="1">
    <citation type="journal article" date="2008" name="Proc. Natl. Acad. Sci. U.S.A.">
        <title>Niche adaptation and genome expansion in the chlorophyll d-producing cyanobacterium Acaryochloris marina.</title>
        <authorList>
            <person name="Swingley W.D."/>
            <person name="Chen M."/>
            <person name="Cheung P.C."/>
            <person name="Conrad A.L."/>
            <person name="Dejesa L.C."/>
            <person name="Hao J."/>
            <person name="Honchak B.M."/>
            <person name="Karbach L.E."/>
            <person name="Kurdoglu A."/>
            <person name="Lahiri S."/>
            <person name="Mastrian S.D."/>
            <person name="Miyashita H."/>
            <person name="Page L."/>
            <person name="Ramakrishna P."/>
            <person name="Satoh S."/>
            <person name="Sattley W.M."/>
            <person name="Shimada Y."/>
            <person name="Taylor H.L."/>
            <person name="Tomo T."/>
            <person name="Tsuchiya T."/>
            <person name="Wang Z.T."/>
            <person name="Raymond J."/>
            <person name="Mimuro M."/>
            <person name="Blankenship R.E."/>
            <person name="Touchman J.W."/>
        </authorList>
    </citation>
    <scope>NUCLEOTIDE SEQUENCE [LARGE SCALE GENOMIC DNA]</scope>
    <source>
        <strain evidence="4">MBIC 11017</strain>
    </source>
</reference>
<name>B0CB21_ACAM1</name>
<dbReference type="OrthoDB" id="5455132at2"/>
<feature type="signal peptide" evidence="1">
    <location>
        <begin position="1"/>
        <end position="24"/>
    </location>
</feature>
<dbReference type="EMBL" id="CP000828">
    <property type="protein sequence ID" value="ABW25511.1"/>
    <property type="molecule type" value="Genomic_DNA"/>
</dbReference>
<keyword evidence="1" id="KW-0732">Signal</keyword>
<sequence>MKWIHLFISIALLTSTIFMAPAYAQNTSSDSASVNTVSIRRPRHFNPAIVETLSGKIVRVDRVASPGRRSGKGVHLSLQTSEETVDVHLGPSWYLDEQQLNLKSGDPVEVTGSRVTDASPPAIIATQVKSGDTVLNLRDESGQPTWRGME</sequence>
<evidence type="ECO:0000313" key="3">
    <source>
        <dbReference type="EMBL" id="ABW25511.1"/>
    </source>
</evidence>
<dbReference type="Proteomes" id="UP000000268">
    <property type="component" value="Chromosome"/>
</dbReference>
<dbReference type="Pfam" id="PF26390">
    <property type="entry name" value="MamS_MamX"/>
    <property type="match status" value="1"/>
</dbReference>
<dbReference type="InterPro" id="IPR058837">
    <property type="entry name" value="MamS_MamX_dom"/>
</dbReference>
<dbReference type="RefSeq" id="WP_012161118.1">
    <property type="nucleotide sequence ID" value="NC_009925.1"/>
</dbReference>
<dbReference type="HOGENOM" id="CLU_139656_0_0_3"/>
<dbReference type="STRING" id="329726.AM1_0455"/>
<dbReference type="KEGG" id="amr:AM1_0455"/>
<accession>B0CB21</accession>
<gene>
    <name evidence="3" type="ordered locus">AM1_0455</name>
</gene>
<proteinExistence type="predicted"/>
<feature type="chain" id="PRO_5002746708" description="Magnetosome protein MamS/MamX domain-containing protein" evidence="1">
    <location>
        <begin position="25"/>
        <end position="150"/>
    </location>
</feature>
<organism evidence="3 4">
    <name type="scientific">Acaryochloris marina (strain MBIC 11017)</name>
    <dbReference type="NCBI Taxonomy" id="329726"/>
    <lineage>
        <taxon>Bacteria</taxon>
        <taxon>Bacillati</taxon>
        <taxon>Cyanobacteriota</taxon>
        <taxon>Cyanophyceae</taxon>
        <taxon>Acaryochloridales</taxon>
        <taxon>Acaryochloridaceae</taxon>
        <taxon>Acaryochloris</taxon>
    </lineage>
</organism>
<evidence type="ECO:0000256" key="1">
    <source>
        <dbReference type="SAM" id="SignalP"/>
    </source>
</evidence>
<dbReference type="eggNOG" id="ENOG5031MME">
    <property type="taxonomic scope" value="Bacteria"/>
</dbReference>
<evidence type="ECO:0000313" key="4">
    <source>
        <dbReference type="Proteomes" id="UP000000268"/>
    </source>
</evidence>
<evidence type="ECO:0000259" key="2">
    <source>
        <dbReference type="Pfam" id="PF26390"/>
    </source>
</evidence>
<dbReference type="AlphaFoldDB" id="B0CB21"/>
<protein>
    <recommendedName>
        <fullName evidence="2">Magnetosome protein MamS/MamX domain-containing protein</fullName>
    </recommendedName>
</protein>
<feature type="domain" description="Magnetosome protein MamS/MamX" evidence="2">
    <location>
        <begin position="50"/>
        <end position="135"/>
    </location>
</feature>
<keyword evidence="4" id="KW-1185">Reference proteome</keyword>